<dbReference type="Proteomes" id="UP000026962">
    <property type="component" value="Chromosome 5"/>
</dbReference>
<proteinExistence type="predicted"/>
<reference evidence="2" key="2">
    <citation type="submission" date="2018-05" db="EMBL/GenBank/DDBJ databases">
        <title>OpunRS2 (Oryza punctata Reference Sequence Version 2).</title>
        <authorList>
            <person name="Zhang J."/>
            <person name="Kudrna D."/>
            <person name="Lee S."/>
            <person name="Talag J."/>
            <person name="Welchert J."/>
            <person name="Wing R.A."/>
        </authorList>
    </citation>
    <scope>NUCLEOTIDE SEQUENCE [LARGE SCALE GENOMIC DNA]</scope>
</reference>
<name>A0A0E0L019_ORYPU</name>
<dbReference type="AlphaFoldDB" id="A0A0E0L019"/>
<organism evidence="2">
    <name type="scientific">Oryza punctata</name>
    <name type="common">Red rice</name>
    <dbReference type="NCBI Taxonomy" id="4537"/>
    <lineage>
        <taxon>Eukaryota</taxon>
        <taxon>Viridiplantae</taxon>
        <taxon>Streptophyta</taxon>
        <taxon>Embryophyta</taxon>
        <taxon>Tracheophyta</taxon>
        <taxon>Spermatophyta</taxon>
        <taxon>Magnoliopsida</taxon>
        <taxon>Liliopsida</taxon>
        <taxon>Poales</taxon>
        <taxon>Poaceae</taxon>
        <taxon>BOP clade</taxon>
        <taxon>Oryzoideae</taxon>
        <taxon>Oryzeae</taxon>
        <taxon>Oryzinae</taxon>
        <taxon>Oryza</taxon>
    </lineage>
</organism>
<dbReference type="PANTHER" id="PTHR34397:SF22">
    <property type="entry name" value="OS05G0237600 PROTEIN"/>
    <property type="match status" value="1"/>
</dbReference>
<dbReference type="EnsemblPlants" id="OPUNC05G07520.1">
    <property type="protein sequence ID" value="OPUNC05G07520.1"/>
    <property type="gene ID" value="OPUNC05G07520"/>
</dbReference>
<dbReference type="Gramene" id="OPUNC05G07520.1">
    <property type="protein sequence ID" value="OPUNC05G07520.1"/>
    <property type="gene ID" value="OPUNC05G07520"/>
</dbReference>
<sequence length="515" mass="57243">MFFAAAAQVPRRKRSRREASMERTEEGSSDEVQVVVSTSTPSETGNGYGDGALVVESSTSSDRPRRVRPRETTTAAAADQSVPGGKVDVADGDYSDNVEKERRRKGKMIAEEESPPTASGGGGGGMPIDLQPAAAEKLMGDAIRGGRRPNVMTTMETMRGRGKFWASLGKDGASTSSAGSDMIVALDDIAVVHDRLRGLLNGLGVSPPVRVYGKMMWRSDRLKSQNRLQISRKKDGESSPFDDILTLAEKSAATSKHKKKSIKPKKKKNDDTGKDKPNNEPNNGDDGLFVQAYDRTGEEYILTLKYIKTNNSYRLMGKWNAFLENRRLILNAKKAKKKVKKAMIDLWVFRSWKLSHGRDDHDDGRLGLVMVHYFKGDAPHADAAFQANEKLLLRAPKKRKKKHEVASWINLPSTIEMLMGDAIRGSQQPQVTTMIGTKKTKRGHGKFCASLGSDMIMPLDDIAIVHDRLYNLLNGLDVSPLFRLYGKMMWCFNYFKQPKPSTNIEQKGWRVIPVR</sequence>
<feature type="region of interest" description="Disordered" evidence="1">
    <location>
        <begin position="1"/>
        <end position="126"/>
    </location>
</feature>
<protein>
    <submittedName>
        <fullName evidence="2">Uncharacterized protein</fullName>
    </submittedName>
</protein>
<feature type="compositionally biased region" description="Basic and acidic residues" evidence="1">
    <location>
        <begin position="17"/>
        <end position="26"/>
    </location>
</feature>
<evidence type="ECO:0000313" key="3">
    <source>
        <dbReference type="Proteomes" id="UP000026962"/>
    </source>
</evidence>
<feature type="region of interest" description="Disordered" evidence="1">
    <location>
        <begin position="252"/>
        <end position="288"/>
    </location>
</feature>
<feature type="compositionally biased region" description="Basic and acidic residues" evidence="1">
    <location>
        <begin position="268"/>
        <end position="278"/>
    </location>
</feature>
<accession>A0A0E0L019</accession>
<keyword evidence="3" id="KW-1185">Reference proteome</keyword>
<feature type="compositionally biased region" description="Polar residues" evidence="1">
    <location>
        <begin position="35"/>
        <end position="45"/>
    </location>
</feature>
<dbReference type="PANTHER" id="PTHR34397">
    <property type="entry name" value="OS05G0237600 PROTEIN"/>
    <property type="match status" value="1"/>
</dbReference>
<dbReference type="eggNOG" id="ENOG502R3G0">
    <property type="taxonomic scope" value="Eukaryota"/>
</dbReference>
<reference evidence="2" key="1">
    <citation type="submission" date="2015-04" db="UniProtKB">
        <authorList>
            <consortium name="EnsemblPlants"/>
        </authorList>
    </citation>
    <scope>IDENTIFICATION</scope>
</reference>
<feature type="compositionally biased region" description="Basic residues" evidence="1">
    <location>
        <begin position="255"/>
        <end position="267"/>
    </location>
</feature>
<dbReference type="HOGENOM" id="CLU_039354_0_0_1"/>
<evidence type="ECO:0000256" key="1">
    <source>
        <dbReference type="SAM" id="MobiDB-lite"/>
    </source>
</evidence>
<evidence type="ECO:0000313" key="2">
    <source>
        <dbReference type="EnsemblPlants" id="OPUNC05G07520.1"/>
    </source>
</evidence>